<accession>A0ABU6QWK7</accession>
<dbReference type="InterPro" id="IPR012340">
    <property type="entry name" value="NA-bd_OB-fold"/>
</dbReference>
<dbReference type="Gene3D" id="2.40.50.140">
    <property type="entry name" value="Nucleic acid-binding proteins"/>
    <property type="match status" value="1"/>
</dbReference>
<organism evidence="2 3">
    <name type="scientific">Stylosanthes scabra</name>
    <dbReference type="NCBI Taxonomy" id="79078"/>
    <lineage>
        <taxon>Eukaryota</taxon>
        <taxon>Viridiplantae</taxon>
        <taxon>Streptophyta</taxon>
        <taxon>Embryophyta</taxon>
        <taxon>Tracheophyta</taxon>
        <taxon>Spermatophyta</taxon>
        <taxon>Magnoliopsida</taxon>
        <taxon>eudicotyledons</taxon>
        <taxon>Gunneridae</taxon>
        <taxon>Pentapetalae</taxon>
        <taxon>rosids</taxon>
        <taxon>fabids</taxon>
        <taxon>Fabales</taxon>
        <taxon>Fabaceae</taxon>
        <taxon>Papilionoideae</taxon>
        <taxon>50 kb inversion clade</taxon>
        <taxon>dalbergioids sensu lato</taxon>
        <taxon>Dalbergieae</taxon>
        <taxon>Pterocarpus clade</taxon>
        <taxon>Stylosanthes</taxon>
    </lineage>
</organism>
<evidence type="ECO:0000313" key="3">
    <source>
        <dbReference type="Proteomes" id="UP001341840"/>
    </source>
</evidence>
<gene>
    <name evidence="2" type="ORF">PIB30_095718</name>
</gene>
<evidence type="ECO:0000313" key="2">
    <source>
        <dbReference type="EMBL" id="MED6115963.1"/>
    </source>
</evidence>
<comment type="caution">
    <text evidence="2">The sequence shown here is derived from an EMBL/GenBank/DDBJ whole genome shotgun (WGS) entry which is preliminary data.</text>
</comment>
<evidence type="ECO:0000256" key="1">
    <source>
        <dbReference type="SAM" id="MobiDB-lite"/>
    </source>
</evidence>
<feature type="region of interest" description="Disordered" evidence="1">
    <location>
        <begin position="1"/>
        <end position="26"/>
    </location>
</feature>
<sequence length="117" mass="13021">MAQGDVASQQITQIDSQPEYSVGDELEGGARPINSIEDVLNLTDAAELWILAKIVSVESEVRDWCYLACTKCSKKVNKVRLNIIVADGTRCLNLMLFGIRRQNSLLASLLMMLVIYM</sequence>
<dbReference type="Proteomes" id="UP001341840">
    <property type="component" value="Unassembled WGS sequence"/>
</dbReference>
<proteinExistence type="predicted"/>
<name>A0ABU6QWK7_9FABA</name>
<keyword evidence="3" id="KW-1185">Reference proteome</keyword>
<reference evidence="2 3" key="1">
    <citation type="journal article" date="2023" name="Plants (Basel)">
        <title>Bridging the Gap: Combining Genomics and Transcriptomics Approaches to Understand Stylosanthes scabra, an Orphan Legume from the Brazilian Caatinga.</title>
        <authorList>
            <person name="Ferreira-Neto J.R.C."/>
            <person name="da Silva M.D."/>
            <person name="Binneck E."/>
            <person name="de Melo N.F."/>
            <person name="da Silva R.H."/>
            <person name="de Melo A.L.T.M."/>
            <person name="Pandolfi V."/>
            <person name="Bustamante F.O."/>
            <person name="Brasileiro-Vidal A.C."/>
            <person name="Benko-Iseppon A.M."/>
        </authorList>
    </citation>
    <scope>NUCLEOTIDE SEQUENCE [LARGE SCALE GENOMIC DNA]</scope>
    <source>
        <tissue evidence="2">Leaves</tissue>
    </source>
</reference>
<protein>
    <submittedName>
        <fullName evidence="2">Uncharacterized protein</fullName>
    </submittedName>
</protein>
<dbReference type="SUPFAM" id="SSF50249">
    <property type="entry name" value="Nucleic acid-binding proteins"/>
    <property type="match status" value="1"/>
</dbReference>
<feature type="compositionally biased region" description="Polar residues" evidence="1">
    <location>
        <begin position="1"/>
        <end position="19"/>
    </location>
</feature>
<dbReference type="EMBL" id="JASCZI010002209">
    <property type="protein sequence ID" value="MED6115963.1"/>
    <property type="molecule type" value="Genomic_DNA"/>
</dbReference>